<proteinExistence type="predicted"/>
<dbReference type="PANTHER" id="PTHR31876:SF26">
    <property type="entry name" value="PROTEIN LIKE COV 2"/>
    <property type="match status" value="1"/>
</dbReference>
<keyword evidence="1" id="KW-0812">Transmembrane</keyword>
<evidence type="ECO:0000313" key="3">
    <source>
        <dbReference type="Proteomes" id="UP001303899"/>
    </source>
</evidence>
<dbReference type="InterPro" id="IPR007462">
    <property type="entry name" value="COV1-like"/>
</dbReference>
<dbReference type="Pfam" id="PF04367">
    <property type="entry name" value="DUF502"/>
    <property type="match status" value="1"/>
</dbReference>
<name>A0ABU5RZC1_9BACT</name>
<gene>
    <name evidence="2" type="ORF">VB776_01530</name>
</gene>
<dbReference type="EMBL" id="JAYGIL010000002">
    <property type="protein sequence ID" value="MEA5401577.1"/>
    <property type="molecule type" value="Genomic_DNA"/>
</dbReference>
<feature type="transmembrane region" description="Helical" evidence="1">
    <location>
        <begin position="12"/>
        <end position="34"/>
    </location>
</feature>
<evidence type="ECO:0000256" key="1">
    <source>
        <dbReference type="SAM" id="Phobius"/>
    </source>
</evidence>
<feature type="transmembrane region" description="Helical" evidence="1">
    <location>
        <begin position="54"/>
        <end position="76"/>
    </location>
</feature>
<sequence length="191" mass="21065">MSFRFKRISASLFGYFVKGLFLLAPVYITGYIIFNLLNSLDQEFYFYFRGTGLVIMVAIIMIVGFLGSTFISLPLIQILEDGVSKLPLVGLIYFSLKDLIGAFVGDKKKFNQPVKFILNKENGIQKLGFITQTDLGFLDIQDAVLVYCPHSYAFSGEIFVVPSANVTLLNIPASDAMKMIVSGGVSLSSTP</sequence>
<dbReference type="RefSeq" id="WP_323325332.1">
    <property type="nucleotide sequence ID" value="NZ_JAYGIL010000002.1"/>
</dbReference>
<reference evidence="2 3" key="1">
    <citation type="submission" date="2023-12" db="EMBL/GenBank/DDBJ databases">
        <title>Novel species of the genus Arcicella isolated from rivers.</title>
        <authorList>
            <person name="Lu H."/>
        </authorList>
    </citation>
    <scope>NUCLEOTIDE SEQUENCE [LARGE SCALE GENOMIC DNA]</scope>
    <source>
        <strain evidence="2 3">DC2W</strain>
    </source>
</reference>
<dbReference type="Proteomes" id="UP001303899">
    <property type="component" value="Unassembled WGS sequence"/>
</dbReference>
<comment type="caution">
    <text evidence="2">The sequence shown here is derived from an EMBL/GenBank/DDBJ whole genome shotgun (WGS) entry which is preliminary data.</text>
</comment>
<keyword evidence="1" id="KW-1133">Transmembrane helix</keyword>
<evidence type="ECO:0000313" key="2">
    <source>
        <dbReference type="EMBL" id="MEA5401577.1"/>
    </source>
</evidence>
<accession>A0ABU5RZC1</accession>
<protein>
    <submittedName>
        <fullName evidence="2">DUF502 domain-containing protein</fullName>
    </submittedName>
</protein>
<keyword evidence="1" id="KW-0472">Membrane</keyword>
<organism evidence="2 3">
    <name type="scientific">Arcicella gelida</name>
    <dbReference type="NCBI Taxonomy" id="2984195"/>
    <lineage>
        <taxon>Bacteria</taxon>
        <taxon>Pseudomonadati</taxon>
        <taxon>Bacteroidota</taxon>
        <taxon>Cytophagia</taxon>
        <taxon>Cytophagales</taxon>
        <taxon>Flectobacillaceae</taxon>
        <taxon>Arcicella</taxon>
    </lineage>
</organism>
<dbReference type="PANTHER" id="PTHR31876">
    <property type="entry name" value="COV-LIKE PROTEIN 1"/>
    <property type="match status" value="1"/>
</dbReference>
<keyword evidence="3" id="KW-1185">Reference proteome</keyword>